<name>A0A124GMF3_PICGL</name>
<dbReference type="AlphaFoldDB" id="A0A124GMF3"/>
<comment type="caution">
    <text evidence="1">The sequence shown here is derived from an EMBL/GenBank/DDBJ whole genome shotgun (WGS) entry which is preliminary data.</text>
</comment>
<proteinExistence type="predicted"/>
<accession>A0A124GMF3</accession>
<sequence length="60" mass="6848">MMVILFLIRRLTGSLLEDLSTLRSLVLILLTLSMSQFMSAPRTLHLTAVNPIIRYVRATF</sequence>
<gene>
    <name evidence="1" type="ORF">ABT39_MTgene2604</name>
</gene>
<keyword evidence="1" id="KW-0496">Mitochondrion</keyword>
<organism evidence="1">
    <name type="scientific">Picea glauca</name>
    <name type="common">White spruce</name>
    <name type="synonym">Pinus glauca</name>
    <dbReference type="NCBI Taxonomy" id="3330"/>
    <lineage>
        <taxon>Eukaryota</taxon>
        <taxon>Viridiplantae</taxon>
        <taxon>Streptophyta</taxon>
        <taxon>Embryophyta</taxon>
        <taxon>Tracheophyta</taxon>
        <taxon>Spermatophyta</taxon>
        <taxon>Pinopsida</taxon>
        <taxon>Pinidae</taxon>
        <taxon>Conifers I</taxon>
        <taxon>Pinales</taxon>
        <taxon>Pinaceae</taxon>
        <taxon>Picea</taxon>
    </lineage>
</organism>
<dbReference type="EMBL" id="LKAM01000018">
    <property type="protein sequence ID" value="KUM45502.1"/>
    <property type="molecule type" value="Genomic_DNA"/>
</dbReference>
<protein>
    <submittedName>
        <fullName evidence="1">Uncharacterized protein</fullName>
    </submittedName>
</protein>
<evidence type="ECO:0000313" key="1">
    <source>
        <dbReference type="EMBL" id="KUM45502.1"/>
    </source>
</evidence>
<geneLocation type="mitochondrion" evidence="1"/>
<reference evidence="1" key="1">
    <citation type="journal article" date="2015" name="Genome Biol. Evol.">
        <title>Organellar Genomes of White Spruce (Picea glauca): Assembly and Annotation.</title>
        <authorList>
            <person name="Jackman S.D."/>
            <person name="Warren R.L."/>
            <person name="Gibb E.A."/>
            <person name="Vandervalk B.P."/>
            <person name="Mohamadi H."/>
            <person name="Chu J."/>
            <person name="Raymond A."/>
            <person name="Pleasance S."/>
            <person name="Coope R."/>
            <person name="Wildung M.R."/>
            <person name="Ritland C.E."/>
            <person name="Bousquet J."/>
            <person name="Jones S.J."/>
            <person name="Bohlmann J."/>
            <person name="Birol I."/>
        </authorList>
    </citation>
    <scope>NUCLEOTIDE SEQUENCE [LARGE SCALE GENOMIC DNA]</scope>
    <source>
        <tissue evidence="1">Flushing bud</tissue>
    </source>
</reference>